<dbReference type="GO" id="GO:0009253">
    <property type="term" value="P:peptidoglycan catabolic process"/>
    <property type="evidence" value="ECO:0007669"/>
    <property type="project" value="InterPro"/>
</dbReference>
<evidence type="ECO:0000256" key="5">
    <source>
        <dbReference type="ARBA" id="ARBA00022529"/>
    </source>
</evidence>
<name>A0A9P4MW83_9PLEO</name>
<evidence type="ECO:0000256" key="2">
    <source>
        <dbReference type="ARBA" id="ARBA00004613"/>
    </source>
</evidence>
<evidence type="ECO:0000256" key="11">
    <source>
        <dbReference type="RuleBase" id="RU361176"/>
    </source>
</evidence>
<keyword evidence="6" id="KW-0081">Bacteriolytic enzyme</keyword>
<evidence type="ECO:0000256" key="7">
    <source>
        <dbReference type="ARBA" id="ARBA00022801"/>
    </source>
</evidence>
<dbReference type="PANTHER" id="PTHR34135">
    <property type="entry name" value="LYSOZYME"/>
    <property type="match status" value="1"/>
</dbReference>
<dbReference type="InterPro" id="IPR008270">
    <property type="entry name" value="Glyco_hydro_25_AS"/>
</dbReference>
<evidence type="ECO:0000256" key="8">
    <source>
        <dbReference type="ARBA" id="ARBA00023157"/>
    </source>
</evidence>
<dbReference type="SMART" id="SM00641">
    <property type="entry name" value="Glyco_25"/>
    <property type="match status" value="1"/>
</dbReference>
<dbReference type="EC" id="3.2.1.17" evidence="11"/>
<keyword evidence="14" id="KW-1185">Reference proteome</keyword>
<sequence length="225" mass="23747">MVLLSTLAALALHFTLSTAQVQGFDVSNYQGNVDMAGAYGAGARFVIIKATEGDTFVDPYFSANYDAATGAGLIRGGYHFGRPDGGSGASQAQFFVSNGGGWSGDGITLPGTLDIEYGPTDTCYGLDVASMVAWITDFVNMYQSLTGRWPMIYTTNDWWTTCTGNDASFSANCPLFLASYSTAPGVMPGGWPFQTIWQYDSAYAYGGDSDSFNGDEAGLAKLATG</sequence>
<dbReference type="GO" id="GO:0003796">
    <property type="term" value="F:lysozyme activity"/>
    <property type="evidence" value="ECO:0007669"/>
    <property type="project" value="UniProtKB-EC"/>
</dbReference>
<feature type="chain" id="PRO_5040494542" description="Lysozyme" evidence="12">
    <location>
        <begin position="20"/>
        <end position="225"/>
    </location>
</feature>
<keyword evidence="5" id="KW-0929">Antimicrobial</keyword>
<dbReference type="AlphaFoldDB" id="A0A9P4MW83"/>
<dbReference type="GO" id="GO:0042742">
    <property type="term" value="P:defense response to bacterium"/>
    <property type="evidence" value="ECO:0007669"/>
    <property type="project" value="UniProtKB-KW"/>
</dbReference>
<keyword evidence="8" id="KW-1015">Disulfide bond</keyword>
<reference evidence="13" key="1">
    <citation type="journal article" date="2020" name="Stud. Mycol.">
        <title>101 Dothideomycetes genomes: a test case for predicting lifestyles and emergence of pathogens.</title>
        <authorList>
            <person name="Haridas S."/>
            <person name="Albert R."/>
            <person name="Binder M."/>
            <person name="Bloem J."/>
            <person name="Labutti K."/>
            <person name="Salamov A."/>
            <person name="Andreopoulos B."/>
            <person name="Baker S."/>
            <person name="Barry K."/>
            <person name="Bills G."/>
            <person name="Bluhm B."/>
            <person name="Cannon C."/>
            <person name="Castanera R."/>
            <person name="Culley D."/>
            <person name="Daum C."/>
            <person name="Ezra D."/>
            <person name="Gonzalez J."/>
            <person name="Henrissat B."/>
            <person name="Kuo A."/>
            <person name="Liang C."/>
            <person name="Lipzen A."/>
            <person name="Lutzoni F."/>
            <person name="Magnuson J."/>
            <person name="Mondo S."/>
            <person name="Nolan M."/>
            <person name="Ohm R."/>
            <person name="Pangilinan J."/>
            <person name="Park H.-J."/>
            <person name="Ramirez L."/>
            <person name="Alfaro M."/>
            <person name="Sun H."/>
            <person name="Tritt A."/>
            <person name="Yoshinaga Y."/>
            <person name="Zwiers L.-H."/>
            <person name="Turgeon B."/>
            <person name="Goodwin S."/>
            <person name="Spatafora J."/>
            <person name="Crous P."/>
            <person name="Grigoriev I."/>
        </authorList>
    </citation>
    <scope>NUCLEOTIDE SEQUENCE</scope>
    <source>
        <strain evidence="13">ATCC 74209</strain>
    </source>
</reference>
<dbReference type="PANTHER" id="PTHR34135:SF2">
    <property type="entry name" value="LYSOZYME"/>
    <property type="match status" value="1"/>
</dbReference>
<keyword evidence="12" id="KW-0732">Signal</keyword>
<dbReference type="InterPro" id="IPR018077">
    <property type="entry name" value="Glyco_hydro_fam25_subgr"/>
</dbReference>
<evidence type="ECO:0000256" key="12">
    <source>
        <dbReference type="SAM" id="SignalP"/>
    </source>
</evidence>
<keyword evidence="7 11" id="KW-0378">Hydrolase</keyword>
<organism evidence="13 14">
    <name type="scientific">Delitschia confertaspora ATCC 74209</name>
    <dbReference type="NCBI Taxonomy" id="1513339"/>
    <lineage>
        <taxon>Eukaryota</taxon>
        <taxon>Fungi</taxon>
        <taxon>Dikarya</taxon>
        <taxon>Ascomycota</taxon>
        <taxon>Pezizomycotina</taxon>
        <taxon>Dothideomycetes</taxon>
        <taxon>Pleosporomycetidae</taxon>
        <taxon>Pleosporales</taxon>
        <taxon>Delitschiaceae</taxon>
        <taxon>Delitschia</taxon>
    </lineage>
</organism>
<evidence type="ECO:0000256" key="6">
    <source>
        <dbReference type="ARBA" id="ARBA00022638"/>
    </source>
</evidence>
<evidence type="ECO:0000256" key="9">
    <source>
        <dbReference type="ARBA" id="ARBA00023295"/>
    </source>
</evidence>
<evidence type="ECO:0000313" key="13">
    <source>
        <dbReference type="EMBL" id="KAF2198695.1"/>
    </source>
</evidence>
<dbReference type="GO" id="GO:0005576">
    <property type="term" value="C:extracellular region"/>
    <property type="evidence" value="ECO:0007669"/>
    <property type="project" value="UniProtKB-SubCell"/>
</dbReference>
<feature type="signal peptide" evidence="12">
    <location>
        <begin position="1"/>
        <end position="19"/>
    </location>
</feature>
<evidence type="ECO:0000256" key="4">
    <source>
        <dbReference type="ARBA" id="ARBA00022525"/>
    </source>
</evidence>
<accession>A0A9P4MW83</accession>
<protein>
    <recommendedName>
        <fullName evidence="11">Lysozyme</fullName>
        <ecNumber evidence="11">3.2.1.17</ecNumber>
    </recommendedName>
</protein>
<dbReference type="GO" id="GO:0016998">
    <property type="term" value="P:cell wall macromolecule catabolic process"/>
    <property type="evidence" value="ECO:0007669"/>
    <property type="project" value="InterPro"/>
</dbReference>
<comment type="function">
    <text evidence="10">This enzyme has both lysozyme (acetylmuramidase) and diacetylmuramidase activities.</text>
</comment>
<proteinExistence type="inferred from homology"/>
<evidence type="ECO:0000256" key="3">
    <source>
        <dbReference type="ARBA" id="ARBA00010646"/>
    </source>
</evidence>
<dbReference type="Pfam" id="PF01183">
    <property type="entry name" value="Glyco_hydro_25"/>
    <property type="match status" value="1"/>
</dbReference>
<dbReference type="Proteomes" id="UP000799536">
    <property type="component" value="Unassembled WGS sequence"/>
</dbReference>
<evidence type="ECO:0000313" key="14">
    <source>
        <dbReference type="Proteomes" id="UP000799536"/>
    </source>
</evidence>
<dbReference type="FunFam" id="3.20.20.80:FF:000060">
    <property type="entry name" value="Lysozyme M1"/>
    <property type="match status" value="1"/>
</dbReference>
<keyword evidence="9 11" id="KW-0326">Glycosidase</keyword>
<keyword evidence="4" id="KW-0964">Secreted</keyword>
<dbReference type="GO" id="GO:0016052">
    <property type="term" value="P:carbohydrate catabolic process"/>
    <property type="evidence" value="ECO:0007669"/>
    <property type="project" value="TreeGrafter"/>
</dbReference>
<dbReference type="GO" id="GO:0031640">
    <property type="term" value="P:killing of cells of another organism"/>
    <property type="evidence" value="ECO:0007669"/>
    <property type="project" value="UniProtKB-KW"/>
</dbReference>
<gene>
    <name evidence="13" type="ORF">GQ43DRAFT_443103</name>
</gene>
<dbReference type="InterPro" id="IPR017853">
    <property type="entry name" value="GH"/>
</dbReference>
<dbReference type="EMBL" id="ML994124">
    <property type="protein sequence ID" value="KAF2198695.1"/>
    <property type="molecule type" value="Genomic_DNA"/>
</dbReference>
<dbReference type="InterPro" id="IPR002053">
    <property type="entry name" value="Glyco_hydro_25"/>
</dbReference>
<comment type="catalytic activity">
    <reaction evidence="1 11">
        <text>Hydrolysis of (1-&gt;4)-beta-linkages between N-acetylmuramic acid and N-acetyl-D-glucosamine residues in a peptidoglycan and between N-acetyl-D-glucosamine residues in chitodextrins.</text>
        <dbReference type="EC" id="3.2.1.17"/>
    </reaction>
</comment>
<dbReference type="PROSITE" id="PS51904">
    <property type="entry name" value="GLYCOSYL_HYDROL_F25_2"/>
    <property type="match status" value="1"/>
</dbReference>
<dbReference type="Gene3D" id="3.20.20.80">
    <property type="entry name" value="Glycosidases"/>
    <property type="match status" value="1"/>
</dbReference>
<comment type="similarity">
    <text evidence="3 11">Belongs to the glycosyl hydrolase 25 family.</text>
</comment>
<evidence type="ECO:0000256" key="1">
    <source>
        <dbReference type="ARBA" id="ARBA00000632"/>
    </source>
</evidence>
<dbReference type="PROSITE" id="PS00953">
    <property type="entry name" value="GLYCOSYL_HYDROL_F25_1"/>
    <property type="match status" value="1"/>
</dbReference>
<dbReference type="SUPFAM" id="SSF51445">
    <property type="entry name" value="(Trans)glycosidases"/>
    <property type="match status" value="1"/>
</dbReference>
<evidence type="ECO:0000256" key="10">
    <source>
        <dbReference type="ARBA" id="ARBA00055588"/>
    </source>
</evidence>
<dbReference type="OrthoDB" id="6590422at2759"/>
<comment type="caution">
    <text evidence="13">The sequence shown here is derived from an EMBL/GenBank/DDBJ whole genome shotgun (WGS) entry which is preliminary data.</text>
</comment>
<comment type="subcellular location">
    <subcellularLocation>
        <location evidence="2">Secreted</location>
    </subcellularLocation>
</comment>